<dbReference type="SUPFAM" id="SSF53098">
    <property type="entry name" value="Ribonuclease H-like"/>
    <property type="match status" value="1"/>
</dbReference>
<dbReference type="GeneID" id="113689280"/>
<protein>
    <recommendedName>
        <fullName evidence="5">RNase H type-1 domain-containing protein</fullName>
    </recommendedName>
</protein>
<dbReference type="PANTHER" id="PTHR47723">
    <property type="entry name" value="OS05G0353850 PROTEIN"/>
    <property type="match status" value="1"/>
</dbReference>
<evidence type="ECO:0000259" key="2">
    <source>
        <dbReference type="Pfam" id="PF13966"/>
    </source>
</evidence>
<proteinExistence type="predicted"/>
<dbReference type="PANTHER" id="PTHR47723:SF19">
    <property type="entry name" value="POLYNUCLEOTIDYL TRANSFERASE, RIBONUCLEASE H-LIKE SUPERFAMILY PROTEIN"/>
    <property type="match status" value="1"/>
</dbReference>
<evidence type="ECO:0008006" key="5">
    <source>
        <dbReference type="Google" id="ProtNLM"/>
    </source>
</evidence>
<dbReference type="Proteomes" id="UP001652660">
    <property type="component" value="Chromosome 5c"/>
</dbReference>
<keyword evidence="3" id="KW-1185">Reference proteome</keyword>
<dbReference type="InterPro" id="IPR002156">
    <property type="entry name" value="RNaseH_domain"/>
</dbReference>
<dbReference type="Pfam" id="PF13456">
    <property type="entry name" value="RVT_3"/>
    <property type="match status" value="1"/>
</dbReference>
<feature type="domain" description="RNase H type-1" evidence="1">
    <location>
        <begin position="275"/>
        <end position="392"/>
    </location>
</feature>
<evidence type="ECO:0000313" key="3">
    <source>
        <dbReference type="Proteomes" id="UP001652660"/>
    </source>
</evidence>
<dbReference type="InterPro" id="IPR044730">
    <property type="entry name" value="RNase_H-like_dom_plant"/>
</dbReference>
<reference evidence="4" key="1">
    <citation type="submission" date="2025-08" db="UniProtKB">
        <authorList>
            <consortium name="RefSeq"/>
        </authorList>
    </citation>
    <scope>IDENTIFICATION</scope>
    <source>
        <tissue evidence="4">Leaves</tissue>
    </source>
</reference>
<dbReference type="InterPro" id="IPR053151">
    <property type="entry name" value="RNase_H-like"/>
</dbReference>
<sequence>MHLLSTAVIPKAVFRAIERTCANFLWGASKEGSSSGPGRPCGFPSCRQSIVEAFILAKRSGHWDAHLLAQFLPRDMMSFVLGKPVPTEHSTDEVVWMLESFEKFSLASAYHEVRHVGNASVMLSRVWQRPTPVKVSFFMVQLLMGRLPLDDVLCTFGFHVPSKCVCCLSPAAESIEHVFATGKVAMAIWAFFGSLCGISSIVPNRAVFEGIQPHPPSICQDIFLETTFLLEGQFKQYVGAWLFLQLCDWSSQSGQRFEIKLVCWEPAVMGALTLNTDGCSRSNLGPCGGRGVLQDPSGCPLVGFSAFLEVTFSFQVETLALLMGLRICVQKGFTNVSIQLDSLVLVGILQLRLHYPWHIRLEVRQIWKLAGDPPRLFHYFREANKVTDTLANVGVAHPHHAVKLYEHWNEWPRLACGGISLDSMGAPSVRRVRTP</sequence>
<dbReference type="CDD" id="cd06222">
    <property type="entry name" value="RNase_H_like"/>
    <property type="match status" value="1"/>
</dbReference>
<dbReference type="InterPro" id="IPR026960">
    <property type="entry name" value="RVT-Znf"/>
</dbReference>
<dbReference type="InterPro" id="IPR012337">
    <property type="entry name" value="RNaseH-like_sf"/>
</dbReference>
<gene>
    <name evidence="4" type="primary">LOC113689280</name>
</gene>
<dbReference type="Gene3D" id="3.30.420.10">
    <property type="entry name" value="Ribonuclease H-like superfamily/Ribonuclease H"/>
    <property type="match status" value="1"/>
</dbReference>
<evidence type="ECO:0000313" key="4">
    <source>
        <dbReference type="RefSeq" id="XP_071906080.1"/>
    </source>
</evidence>
<dbReference type="InterPro" id="IPR036397">
    <property type="entry name" value="RNaseH_sf"/>
</dbReference>
<evidence type="ECO:0000259" key="1">
    <source>
        <dbReference type="Pfam" id="PF13456"/>
    </source>
</evidence>
<dbReference type="Pfam" id="PF13966">
    <property type="entry name" value="zf-RVT"/>
    <property type="match status" value="1"/>
</dbReference>
<name>A0ABM4UFM5_COFAR</name>
<feature type="domain" description="Reverse transcriptase zinc-binding" evidence="2">
    <location>
        <begin position="104"/>
        <end position="189"/>
    </location>
</feature>
<accession>A0ABM4UFM5</accession>
<organism evidence="3 4">
    <name type="scientific">Coffea arabica</name>
    <name type="common">Arabian coffee</name>
    <dbReference type="NCBI Taxonomy" id="13443"/>
    <lineage>
        <taxon>Eukaryota</taxon>
        <taxon>Viridiplantae</taxon>
        <taxon>Streptophyta</taxon>
        <taxon>Embryophyta</taxon>
        <taxon>Tracheophyta</taxon>
        <taxon>Spermatophyta</taxon>
        <taxon>Magnoliopsida</taxon>
        <taxon>eudicotyledons</taxon>
        <taxon>Gunneridae</taxon>
        <taxon>Pentapetalae</taxon>
        <taxon>asterids</taxon>
        <taxon>lamiids</taxon>
        <taxon>Gentianales</taxon>
        <taxon>Rubiaceae</taxon>
        <taxon>Ixoroideae</taxon>
        <taxon>Gardenieae complex</taxon>
        <taxon>Bertiereae - Coffeeae clade</taxon>
        <taxon>Coffeeae</taxon>
        <taxon>Coffea</taxon>
    </lineage>
</organism>
<dbReference type="RefSeq" id="XP_071906080.1">
    <property type="nucleotide sequence ID" value="XM_072049979.1"/>
</dbReference>